<dbReference type="STRING" id="936435.F8QIK5"/>
<protein>
    <submittedName>
        <fullName evidence="1">Uncharacterized protein</fullName>
    </submittedName>
</protein>
<keyword evidence="2" id="KW-1185">Reference proteome</keyword>
<evidence type="ECO:0000313" key="1">
    <source>
        <dbReference type="EMBL" id="EGN91887.1"/>
    </source>
</evidence>
<organism evidence="2">
    <name type="scientific">Serpula lacrymans var. lacrymans (strain S7.3)</name>
    <name type="common">Dry rot fungus</name>
    <dbReference type="NCBI Taxonomy" id="936435"/>
    <lineage>
        <taxon>Eukaryota</taxon>
        <taxon>Fungi</taxon>
        <taxon>Dikarya</taxon>
        <taxon>Basidiomycota</taxon>
        <taxon>Agaricomycotina</taxon>
        <taxon>Agaricomycetes</taxon>
        <taxon>Agaricomycetidae</taxon>
        <taxon>Boletales</taxon>
        <taxon>Coniophorineae</taxon>
        <taxon>Serpulaceae</taxon>
        <taxon>Serpula</taxon>
    </lineage>
</organism>
<sequence length="130" mass="15024">HSTMRINYTSYNVRRGQDVINSNTSHNNVMVLAGLDNPSGHHFWYARVLGIYHANIIYTGPGMVDYQAHCLDFLWVRWYEPLEPATLPTSHKHLEKISFVRMDREDVFGFLDPAVSMMSTVVRKPQTKTN</sequence>
<dbReference type="AlphaFoldDB" id="F8QIK5"/>
<name>F8QIK5_SERL3</name>
<accession>F8QIK5</accession>
<evidence type="ECO:0000313" key="2">
    <source>
        <dbReference type="Proteomes" id="UP000008063"/>
    </source>
</evidence>
<reference evidence="2" key="1">
    <citation type="journal article" date="2011" name="Science">
        <title>The plant cell wall-decomposing machinery underlies the functional diversity of forest fungi.</title>
        <authorList>
            <person name="Eastwood D.C."/>
            <person name="Floudas D."/>
            <person name="Binder M."/>
            <person name="Majcherczyk A."/>
            <person name="Schneider P."/>
            <person name="Aerts A."/>
            <person name="Asiegbu F.O."/>
            <person name="Baker S.E."/>
            <person name="Barry K."/>
            <person name="Bendiksby M."/>
            <person name="Blumentritt M."/>
            <person name="Coutinho P.M."/>
            <person name="Cullen D."/>
            <person name="de Vries R.P."/>
            <person name="Gathman A."/>
            <person name="Goodell B."/>
            <person name="Henrissat B."/>
            <person name="Ihrmark K."/>
            <person name="Kauserud H."/>
            <person name="Kohler A."/>
            <person name="LaButti K."/>
            <person name="Lapidus A."/>
            <person name="Lavin J.L."/>
            <person name="Lee Y.-H."/>
            <person name="Lindquist E."/>
            <person name="Lilly W."/>
            <person name="Lucas S."/>
            <person name="Morin E."/>
            <person name="Murat C."/>
            <person name="Oguiza J.A."/>
            <person name="Park J."/>
            <person name="Pisabarro A.G."/>
            <person name="Riley R."/>
            <person name="Rosling A."/>
            <person name="Salamov A."/>
            <person name="Schmidt O."/>
            <person name="Schmutz J."/>
            <person name="Skrede I."/>
            <person name="Stenlid J."/>
            <person name="Wiebenga A."/>
            <person name="Xie X."/>
            <person name="Kuees U."/>
            <person name="Hibbett D.S."/>
            <person name="Hoffmeister D."/>
            <person name="Hoegberg N."/>
            <person name="Martin F."/>
            <person name="Grigoriev I.V."/>
            <person name="Watkinson S.C."/>
        </authorList>
    </citation>
    <scope>NUCLEOTIDE SEQUENCE [LARGE SCALE GENOMIC DNA]</scope>
    <source>
        <strain evidence="2">strain S7.3</strain>
    </source>
</reference>
<dbReference type="EMBL" id="GL945527">
    <property type="protein sequence ID" value="EGN91887.1"/>
    <property type="molecule type" value="Genomic_DNA"/>
</dbReference>
<dbReference type="Proteomes" id="UP000008063">
    <property type="component" value="Unassembled WGS sequence"/>
</dbReference>
<dbReference type="OrthoDB" id="3183767at2759"/>
<feature type="non-terminal residue" evidence="1">
    <location>
        <position position="1"/>
    </location>
</feature>
<dbReference type="InParanoid" id="F8QIK5"/>
<gene>
    <name evidence="1" type="ORF">SERLA73DRAFT_66705</name>
</gene>
<dbReference type="HOGENOM" id="CLU_002498_5_0_1"/>
<proteinExistence type="predicted"/>